<dbReference type="InterPro" id="IPR036388">
    <property type="entry name" value="WH-like_DNA-bd_sf"/>
</dbReference>
<protein>
    <submittedName>
        <fullName evidence="5">LuxR family transcriptional regulator</fullName>
    </submittedName>
</protein>
<dbReference type="PROSITE" id="PS50043">
    <property type="entry name" value="HTH_LUXR_2"/>
    <property type="match status" value="1"/>
</dbReference>
<keyword evidence="6" id="KW-1185">Reference proteome</keyword>
<name>A0A378JMZ9_9GAMM</name>
<reference evidence="5 6" key="1">
    <citation type="submission" date="2018-06" db="EMBL/GenBank/DDBJ databases">
        <authorList>
            <consortium name="Pathogen Informatics"/>
            <person name="Doyle S."/>
        </authorList>
    </citation>
    <scope>NUCLEOTIDE SEQUENCE [LARGE SCALE GENOMIC DNA]</scope>
    <source>
        <strain evidence="5 6">NCTC13316</strain>
    </source>
</reference>
<keyword evidence="1" id="KW-0805">Transcription regulation</keyword>
<dbReference type="InterPro" id="IPR016032">
    <property type="entry name" value="Sig_transdc_resp-reg_C-effctor"/>
</dbReference>
<evidence type="ECO:0000259" key="4">
    <source>
        <dbReference type="PROSITE" id="PS50043"/>
    </source>
</evidence>
<dbReference type="PANTHER" id="PTHR44688:SF16">
    <property type="entry name" value="DNA-BINDING TRANSCRIPTIONAL ACTIVATOR DEVR_DOSR"/>
    <property type="match status" value="1"/>
</dbReference>
<dbReference type="PANTHER" id="PTHR44688">
    <property type="entry name" value="DNA-BINDING TRANSCRIPTIONAL ACTIVATOR DEVR_DOSR"/>
    <property type="match status" value="1"/>
</dbReference>
<keyword evidence="3" id="KW-0804">Transcription</keyword>
<evidence type="ECO:0000313" key="5">
    <source>
        <dbReference type="EMBL" id="STX51569.1"/>
    </source>
</evidence>
<dbReference type="SMART" id="SM00421">
    <property type="entry name" value="HTH_LUXR"/>
    <property type="match status" value="1"/>
</dbReference>
<accession>A0A378JMZ9</accession>
<dbReference type="Pfam" id="PF00196">
    <property type="entry name" value="GerE"/>
    <property type="match status" value="1"/>
</dbReference>
<dbReference type="PRINTS" id="PR00038">
    <property type="entry name" value="HTHLUXR"/>
</dbReference>
<proteinExistence type="predicted"/>
<dbReference type="CDD" id="cd06170">
    <property type="entry name" value="LuxR_C_like"/>
    <property type="match status" value="1"/>
</dbReference>
<organism evidence="5 6">
    <name type="scientific">Legionella busanensis</name>
    <dbReference type="NCBI Taxonomy" id="190655"/>
    <lineage>
        <taxon>Bacteria</taxon>
        <taxon>Pseudomonadati</taxon>
        <taxon>Pseudomonadota</taxon>
        <taxon>Gammaproteobacteria</taxon>
        <taxon>Legionellales</taxon>
        <taxon>Legionellaceae</taxon>
        <taxon>Legionella</taxon>
    </lineage>
</organism>
<dbReference type="Gene3D" id="1.10.10.10">
    <property type="entry name" value="Winged helix-like DNA-binding domain superfamily/Winged helix DNA-binding domain"/>
    <property type="match status" value="1"/>
</dbReference>
<evidence type="ECO:0000256" key="3">
    <source>
        <dbReference type="ARBA" id="ARBA00023163"/>
    </source>
</evidence>
<dbReference type="Gene3D" id="3.30.450.20">
    <property type="entry name" value="PAS domain"/>
    <property type="match status" value="1"/>
</dbReference>
<dbReference type="AlphaFoldDB" id="A0A378JMZ9"/>
<evidence type="ECO:0000256" key="1">
    <source>
        <dbReference type="ARBA" id="ARBA00023015"/>
    </source>
</evidence>
<dbReference type="EMBL" id="UGOD01000001">
    <property type="protein sequence ID" value="STX51569.1"/>
    <property type="molecule type" value="Genomic_DNA"/>
</dbReference>
<sequence length="246" mass="27367">MKPYFAESIKPINIGITKYQNGLLLYDLKNKNSKNSELLISLADLFALPYSVYLLDVNGATVKINEEGATICGFNSSSHAIGKTIFAVSMASAKQLLDNCESTLKQESVKIFDEFNTRLDGKSLQFLSFKFPCYNFVYQLQGTLGISIVLGEHSLANAITQLTDIGLLPKNNSEDSQALKLNLGNVLLTPREQECLEFTVKGFTAKQIAKKLAISPRTVEEYINHVKLKLETCTKREMIQKVLDIS</sequence>
<keyword evidence="2" id="KW-0238">DNA-binding</keyword>
<dbReference type="RefSeq" id="WP_115331198.1">
    <property type="nucleotide sequence ID" value="NZ_CAAAHP010000001.1"/>
</dbReference>
<dbReference type="SUPFAM" id="SSF46894">
    <property type="entry name" value="C-terminal effector domain of the bipartite response regulators"/>
    <property type="match status" value="1"/>
</dbReference>
<dbReference type="GO" id="GO:0003677">
    <property type="term" value="F:DNA binding"/>
    <property type="evidence" value="ECO:0007669"/>
    <property type="project" value="UniProtKB-KW"/>
</dbReference>
<evidence type="ECO:0000256" key="2">
    <source>
        <dbReference type="ARBA" id="ARBA00023125"/>
    </source>
</evidence>
<dbReference type="InterPro" id="IPR000792">
    <property type="entry name" value="Tscrpt_reg_LuxR_C"/>
</dbReference>
<dbReference type="Proteomes" id="UP000254794">
    <property type="component" value="Unassembled WGS sequence"/>
</dbReference>
<dbReference type="GO" id="GO:0006355">
    <property type="term" value="P:regulation of DNA-templated transcription"/>
    <property type="evidence" value="ECO:0007669"/>
    <property type="project" value="InterPro"/>
</dbReference>
<dbReference type="OrthoDB" id="5654355at2"/>
<feature type="domain" description="HTH luxR-type" evidence="4">
    <location>
        <begin position="181"/>
        <end position="246"/>
    </location>
</feature>
<dbReference type="PROSITE" id="PS00622">
    <property type="entry name" value="HTH_LUXR_1"/>
    <property type="match status" value="1"/>
</dbReference>
<evidence type="ECO:0000313" key="6">
    <source>
        <dbReference type="Proteomes" id="UP000254794"/>
    </source>
</evidence>
<gene>
    <name evidence="5" type="ORF">NCTC13316_01665</name>
</gene>